<keyword evidence="3" id="KW-1185">Reference proteome</keyword>
<proteinExistence type="predicted"/>
<protein>
    <recommendedName>
        <fullName evidence="4">Protein TsetseEP domain-containing protein</fullName>
    </recommendedName>
</protein>
<dbReference type="OrthoDB" id="7983701at2759"/>
<accession>A0A0L0C4P6</accession>
<evidence type="ECO:0000256" key="1">
    <source>
        <dbReference type="SAM" id="SignalP"/>
    </source>
</evidence>
<gene>
    <name evidence="2" type="ORF">FF38_03334</name>
</gene>
<name>A0A0L0C4P6_LUCCU</name>
<feature type="signal peptide" evidence="1">
    <location>
        <begin position="1"/>
        <end position="19"/>
    </location>
</feature>
<feature type="chain" id="PRO_5005535786" description="Protein TsetseEP domain-containing protein" evidence="1">
    <location>
        <begin position="20"/>
        <end position="179"/>
    </location>
</feature>
<dbReference type="Proteomes" id="UP000037069">
    <property type="component" value="Unassembled WGS sequence"/>
</dbReference>
<keyword evidence="1" id="KW-0732">Signal</keyword>
<dbReference type="EMBL" id="JRES01000987">
    <property type="protein sequence ID" value="KNC26409.1"/>
    <property type="molecule type" value="Genomic_DNA"/>
</dbReference>
<reference evidence="2 3" key="1">
    <citation type="journal article" date="2015" name="Nat. Commun.">
        <title>Lucilia cuprina genome unlocks parasitic fly biology to underpin future interventions.</title>
        <authorList>
            <person name="Anstead C.A."/>
            <person name="Korhonen P.K."/>
            <person name="Young N.D."/>
            <person name="Hall R.S."/>
            <person name="Jex A.R."/>
            <person name="Murali S.C."/>
            <person name="Hughes D.S."/>
            <person name="Lee S.F."/>
            <person name="Perry T."/>
            <person name="Stroehlein A.J."/>
            <person name="Ansell B.R."/>
            <person name="Breugelmans B."/>
            <person name="Hofmann A."/>
            <person name="Qu J."/>
            <person name="Dugan S."/>
            <person name="Lee S.L."/>
            <person name="Chao H."/>
            <person name="Dinh H."/>
            <person name="Han Y."/>
            <person name="Doddapaneni H.V."/>
            <person name="Worley K.C."/>
            <person name="Muzny D.M."/>
            <person name="Ioannidis P."/>
            <person name="Waterhouse R.M."/>
            <person name="Zdobnov E.M."/>
            <person name="James P.J."/>
            <person name="Bagnall N.H."/>
            <person name="Kotze A.C."/>
            <person name="Gibbs R.A."/>
            <person name="Richards S."/>
            <person name="Batterham P."/>
            <person name="Gasser R.B."/>
        </authorList>
    </citation>
    <scope>NUCLEOTIDE SEQUENCE [LARGE SCALE GENOMIC DNA]</scope>
    <source>
        <strain evidence="2 3">LS</strain>
        <tissue evidence="2">Full body</tissue>
    </source>
</reference>
<evidence type="ECO:0000313" key="3">
    <source>
        <dbReference type="Proteomes" id="UP000037069"/>
    </source>
</evidence>
<evidence type="ECO:0000313" key="2">
    <source>
        <dbReference type="EMBL" id="KNC26409.1"/>
    </source>
</evidence>
<evidence type="ECO:0008006" key="4">
    <source>
        <dbReference type="Google" id="ProtNLM"/>
    </source>
</evidence>
<organism evidence="2 3">
    <name type="scientific">Lucilia cuprina</name>
    <name type="common">Green bottle fly</name>
    <name type="synonym">Australian sheep blowfly</name>
    <dbReference type="NCBI Taxonomy" id="7375"/>
    <lineage>
        <taxon>Eukaryota</taxon>
        <taxon>Metazoa</taxon>
        <taxon>Ecdysozoa</taxon>
        <taxon>Arthropoda</taxon>
        <taxon>Hexapoda</taxon>
        <taxon>Insecta</taxon>
        <taxon>Pterygota</taxon>
        <taxon>Neoptera</taxon>
        <taxon>Endopterygota</taxon>
        <taxon>Diptera</taxon>
        <taxon>Brachycera</taxon>
        <taxon>Muscomorpha</taxon>
        <taxon>Oestroidea</taxon>
        <taxon>Calliphoridae</taxon>
        <taxon>Luciliinae</taxon>
        <taxon>Lucilia</taxon>
    </lineage>
</organism>
<sequence length="179" mass="19190">MNSKIIILLFANILALSRGADDFGSQEIYTTNVLASTSTLGGVNCLIEAVFNVENLANDFSYNIQVCNVNASAVVSEILNLCNTITENTEAIINTDDNVCKNAAYEESDAGNLAPVACTQQINTLMVNLFTAVSNTYNYLALYESTIGDTCSAIAANTLKINLPILPESVNNCALLFKQ</sequence>
<dbReference type="AlphaFoldDB" id="A0A0L0C4P6"/>
<comment type="caution">
    <text evidence="2">The sequence shown here is derived from an EMBL/GenBank/DDBJ whole genome shotgun (WGS) entry which is preliminary data.</text>
</comment>